<dbReference type="Proteomes" id="UP000426265">
    <property type="component" value="Unassembled WGS sequence"/>
</dbReference>
<gene>
    <name evidence="2" type="ORF">AN1_LOCUS16309</name>
    <name evidence="1" type="ORF">C24_LOCUS16191</name>
</gene>
<reference evidence="1 4" key="1">
    <citation type="submission" date="2019-12" db="EMBL/GenBank/DDBJ databases">
        <authorList>
            <person name="Jiao W.-B."/>
            <person name="Schneeberger K."/>
        </authorList>
    </citation>
    <scope>NUCLEOTIDE SEQUENCE [LARGE SCALE GENOMIC DNA]</scope>
    <source>
        <strain evidence="3">cv. An-1</strain>
        <strain evidence="4">cv. C24</strain>
    </source>
</reference>
<accession>A0A654FJ65</accession>
<dbReference type="Proteomes" id="UP000434276">
    <property type="component" value="Unassembled WGS sequence"/>
</dbReference>
<evidence type="ECO:0000313" key="3">
    <source>
        <dbReference type="Proteomes" id="UP000426265"/>
    </source>
</evidence>
<evidence type="ECO:0000313" key="4">
    <source>
        <dbReference type="Proteomes" id="UP000434276"/>
    </source>
</evidence>
<accession>A0A5S9XMZ0</accession>
<evidence type="ECO:0000313" key="1">
    <source>
        <dbReference type="EMBL" id="CAA0387403.1"/>
    </source>
</evidence>
<protein>
    <submittedName>
        <fullName evidence="1">Uncharacterized protein</fullName>
    </submittedName>
</protein>
<evidence type="ECO:0000313" key="2">
    <source>
        <dbReference type="EMBL" id="VYS60874.1"/>
    </source>
</evidence>
<name>A0A5S9XMZ0_ARATH</name>
<dbReference type="AlphaFoldDB" id="A0A5S9XMZ0"/>
<sequence>MVAMLMSPRNLVQLVKTYPQQHCYYSRALQQVQIEFAVVYGKGRHELAVSHHKRKEFASLLRWQNLVGEENSHLVGVKIHQEYIVEVERLLDLHSLAVA</sequence>
<proteinExistence type="predicted"/>
<dbReference type="EMBL" id="CACSHJ010000089">
    <property type="protein sequence ID" value="CAA0387403.1"/>
    <property type="molecule type" value="Genomic_DNA"/>
</dbReference>
<dbReference type="EMBL" id="CACRSJ010000106">
    <property type="protein sequence ID" value="VYS60874.1"/>
    <property type="molecule type" value="Genomic_DNA"/>
</dbReference>
<organism evidence="1 4">
    <name type="scientific">Arabidopsis thaliana</name>
    <name type="common">Mouse-ear cress</name>
    <dbReference type="NCBI Taxonomy" id="3702"/>
    <lineage>
        <taxon>Eukaryota</taxon>
        <taxon>Viridiplantae</taxon>
        <taxon>Streptophyta</taxon>
        <taxon>Embryophyta</taxon>
        <taxon>Tracheophyta</taxon>
        <taxon>Spermatophyta</taxon>
        <taxon>Magnoliopsida</taxon>
        <taxon>eudicotyledons</taxon>
        <taxon>Gunneridae</taxon>
        <taxon>Pentapetalae</taxon>
        <taxon>rosids</taxon>
        <taxon>malvids</taxon>
        <taxon>Brassicales</taxon>
        <taxon>Brassicaceae</taxon>
        <taxon>Camelineae</taxon>
        <taxon>Arabidopsis</taxon>
    </lineage>
</organism>